<gene>
    <name evidence="1" type="ORF">D0435_01765</name>
</gene>
<sequence>MGKSKGLEQFKLPRWEELPSIDLYLDQVLSLLETWLGPYLTFDGKKIMTKTMINNYVKQKFIAPPVNKKYDRTAVASLFVIAILKPVYTIEEISRLIKLSIRINEKEKAYNEFCGHIESAVYHAFHQTSMPKIPCETDPRHLFWNVCNSFACQLYVRNIYLQSHPKNDKI</sequence>
<dbReference type="Proteomes" id="UP000446866">
    <property type="component" value="Unassembled WGS sequence"/>
</dbReference>
<dbReference type="PANTHER" id="PTHR40056:SF1">
    <property type="entry name" value="DUF1836 DOMAIN-CONTAINING PROTEIN"/>
    <property type="match status" value="1"/>
</dbReference>
<accession>A0A845QF57</accession>
<protein>
    <submittedName>
        <fullName evidence="1">DUF1836 domain-containing protein</fullName>
    </submittedName>
</protein>
<name>A0A845QF57_9FIRM</name>
<evidence type="ECO:0000313" key="2">
    <source>
        <dbReference type="Proteomes" id="UP000446866"/>
    </source>
</evidence>
<keyword evidence="2" id="KW-1185">Reference proteome</keyword>
<dbReference type="Pfam" id="PF08876">
    <property type="entry name" value="DUF1836"/>
    <property type="match status" value="1"/>
</dbReference>
<reference evidence="1 2" key="1">
    <citation type="submission" date="2018-08" db="EMBL/GenBank/DDBJ databases">
        <title>Murine metabolic-syndrome-specific gut microbial biobank.</title>
        <authorList>
            <person name="Liu C."/>
        </authorList>
    </citation>
    <scope>NUCLEOTIDE SEQUENCE [LARGE SCALE GENOMIC DNA]</scope>
    <source>
        <strain evidence="1 2">28</strain>
    </source>
</reference>
<organism evidence="1 2">
    <name type="scientific">Anaerotruncus colihominis</name>
    <dbReference type="NCBI Taxonomy" id="169435"/>
    <lineage>
        <taxon>Bacteria</taxon>
        <taxon>Bacillati</taxon>
        <taxon>Bacillota</taxon>
        <taxon>Clostridia</taxon>
        <taxon>Eubacteriales</taxon>
        <taxon>Oscillospiraceae</taxon>
        <taxon>Anaerotruncus</taxon>
    </lineage>
</organism>
<dbReference type="RefSeq" id="WP_160200688.1">
    <property type="nucleotide sequence ID" value="NZ_QXWK01000001.1"/>
</dbReference>
<dbReference type="EMBL" id="QXWK01000001">
    <property type="protein sequence ID" value="NBH60402.1"/>
    <property type="molecule type" value="Genomic_DNA"/>
</dbReference>
<dbReference type="AlphaFoldDB" id="A0A845QF57"/>
<dbReference type="InterPro" id="IPR014975">
    <property type="entry name" value="DUF1836"/>
</dbReference>
<dbReference type="PANTHER" id="PTHR40056">
    <property type="entry name" value="HYPOTHETICAL CYTOSOLIC PROTEIN"/>
    <property type="match status" value="1"/>
</dbReference>
<comment type="caution">
    <text evidence="1">The sequence shown here is derived from an EMBL/GenBank/DDBJ whole genome shotgun (WGS) entry which is preliminary data.</text>
</comment>
<evidence type="ECO:0000313" key="1">
    <source>
        <dbReference type="EMBL" id="NBH60402.1"/>
    </source>
</evidence>
<proteinExistence type="predicted"/>